<evidence type="ECO:0000256" key="2">
    <source>
        <dbReference type="ARBA" id="ARBA00022679"/>
    </source>
</evidence>
<dbReference type="PANTHER" id="PTHR11061">
    <property type="entry name" value="RNA M5U METHYLTRANSFERASE"/>
    <property type="match status" value="1"/>
</dbReference>
<dbReference type="OrthoDB" id="10250660at2759"/>
<feature type="binding site" evidence="9">
    <location>
        <position position="424"/>
    </location>
    <ligand>
        <name>S-adenosyl-L-methionine</name>
        <dbReference type="ChEBI" id="CHEBI:59789"/>
    </ligand>
</feature>
<organism evidence="13 14">
    <name type="scientific">Didymella pomorum</name>
    <dbReference type="NCBI Taxonomy" id="749634"/>
    <lineage>
        <taxon>Eukaryota</taxon>
        <taxon>Fungi</taxon>
        <taxon>Dikarya</taxon>
        <taxon>Ascomycota</taxon>
        <taxon>Pezizomycotina</taxon>
        <taxon>Dothideomycetes</taxon>
        <taxon>Pleosporomycetidae</taxon>
        <taxon>Pleosporales</taxon>
        <taxon>Pleosporineae</taxon>
        <taxon>Didymellaceae</taxon>
        <taxon>Didymella</taxon>
    </lineage>
</organism>
<feature type="compositionally biased region" description="Basic and acidic residues" evidence="11">
    <location>
        <begin position="258"/>
        <end position="269"/>
    </location>
</feature>
<feature type="region of interest" description="Disordered" evidence="11">
    <location>
        <begin position="251"/>
        <end position="273"/>
    </location>
</feature>
<evidence type="ECO:0000256" key="1">
    <source>
        <dbReference type="ARBA" id="ARBA00022603"/>
    </source>
</evidence>
<accession>A0A9W8Z7M5</accession>
<dbReference type="Gene3D" id="2.40.50.140">
    <property type="entry name" value="Nucleic acid-binding proteins"/>
    <property type="match status" value="1"/>
</dbReference>
<dbReference type="SUPFAM" id="SSF53335">
    <property type="entry name" value="S-adenosyl-L-methionine-dependent methyltransferases"/>
    <property type="match status" value="1"/>
</dbReference>
<reference evidence="13" key="1">
    <citation type="submission" date="2022-10" db="EMBL/GenBank/DDBJ databases">
        <title>Tapping the CABI collections for fungal endophytes: first genome assemblies for Collariella, Neodidymelliopsis, Ascochyta clinopodiicola, Didymella pomorum, Didymosphaeria variabile, Neocosmospora piperis and Neocucurbitaria cava.</title>
        <authorList>
            <person name="Hill R."/>
        </authorList>
    </citation>
    <scope>NUCLEOTIDE SEQUENCE</scope>
    <source>
        <strain evidence="13">IMI 355091</strain>
    </source>
</reference>
<feature type="active site" description="Nucleophile" evidence="9">
    <location>
        <position position="521"/>
    </location>
</feature>
<dbReference type="InterPro" id="IPR002792">
    <property type="entry name" value="TRAM_dom"/>
</dbReference>
<dbReference type="PROSITE" id="PS51622">
    <property type="entry name" value="SAM_MT_RNA_M5U_2"/>
    <property type="match status" value="1"/>
</dbReference>
<dbReference type="Pfam" id="PF05958">
    <property type="entry name" value="tRNA_U5-meth_tr"/>
    <property type="match status" value="1"/>
</dbReference>
<dbReference type="InterPro" id="IPR012340">
    <property type="entry name" value="NA-bd_OB-fold"/>
</dbReference>
<keyword evidence="1 9" id="KW-0489">Methyltransferase</keyword>
<evidence type="ECO:0000256" key="6">
    <source>
        <dbReference type="ARBA" id="ARBA00052788"/>
    </source>
</evidence>
<dbReference type="InterPro" id="IPR010280">
    <property type="entry name" value="U5_MeTrfase_fam"/>
</dbReference>
<dbReference type="InterPro" id="IPR030391">
    <property type="entry name" value="MeTrfase_TrmA_CS"/>
</dbReference>
<dbReference type="PROSITE" id="PS51687">
    <property type="entry name" value="SAM_MT_RNA_M5U"/>
    <property type="match status" value="1"/>
</dbReference>
<gene>
    <name evidence="13" type="primary">TRM2</name>
    <name evidence="13" type="ORF">N0V91_009420</name>
</gene>
<dbReference type="GO" id="GO:0030697">
    <property type="term" value="F:tRNA (uracil(54)-C5)-methyltransferase activity, S-adenosyl methionine-dependent"/>
    <property type="evidence" value="ECO:0007669"/>
    <property type="project" value="UniProtKB-EC"/>
</dbReference>
<proteinExistence type="inferred from homology"/>
<dbReference type="GO" id="GO:0008033">
    <property type="term" value="P:tRNA processing"/>
    <property type="evidence" value="ECO:0007669"/>
    <property type="project" value="UniProtKB-KW"/>
</dbReference>
<comment type="caution">
    <text evidence="13">The sequence shown here is derived from an EMBL/GenBank/DDBJ whole genome shotgun (WGS) entry which is preliminary data.</text>
</comment>
<feature type="domain" description="TRAM" evidence="12">
    <location>
        <begin position="109"/>
        <end position="176"/>
    </location>
</feature>
<evidence type="ECO:0000256" key="4">
    <source>
        <dbReference type="ARBA" id="ARBA00022694"/>
    </source>
</evidence>
<evidence type="ECO:0000313" key="14">
    <source>
        <dbReference type="Proteomes" id="UP001140510"/>
    </source>
</evidence>
<keyword evidence="4" id="KW-0819">tRNA processing</keyword>
<dbReference type="PROSITE" id="PS50926">
    <property type="entry name" value="TRAM"/>
    <property type="match status" value="1"/>
</dbReference>
<feature type="compositionally biased region" description="Basic and acidic residues" evidence="11">
    <location>
        <begin position="44"/>
        <end position="58"/>
    </location>
</feature>
<dbReference type="PROSITE" id="PS01230">
    <property type="entry name" value="TRMA_1"/>
    <property type="match status" value="1"/>
</dbReference>
<dbReference type="Gene3D" id="3.40.50.150">
    <property type="entry name" value="Vaccinia Virus protein VP39"/>
    <property type="match status" value="2"/>
</dbReference>
<dbReference type="EC" id="2.1.1.35" evidence="5"/>
<evidence type="ECO:0000313" key="13">
    <source>
        <dbReference type="EMBL" id="KAJ4399494.1"/>
    </source>
</evidence>
<dbReference type="PROSITE" id="PS01231">
    <property type="entry name" value="TRMA_2"/>
    <property type="match status" value="1"/>
</dbReference>
<evidence type="ECO:0000256" key="5">
    <source>
        <dbReference type="ARBA" id="ARBA00033763"/>
    </source>
</evidence>
<evidence type="ECO:0000256" key="3">
    <source>
        <dbReference type="ARBA" id="ARBA00022691"/>
    </source>
</evidence>
<dbReference type="InterPro" id="IPR029063">
    <property type="entry name" value="SAM-dependent_MTases_sf"/>
</dbReference>
<feature type="binding site" evidence="9">
    <location>
        <position position="391"/>
    </location>
    <ligand>
        <name>S-adenosyl-L-methionine</name>
        <dbReference type="ChEBI" id="CHEBI:59789"/>
    </ligand>
</feature>
<protein>
    <recommendedName>
        <fullName evidence="8">tRNA (uracil(54)-C(5))-methyltransferase</fullName>
        <ecNumber evidence="5">2.1.1.35</ecNumber>
    </recommendedName>
</protein>
<keyword evidence="3 9" id="KW-0949">S-adenosyl-L-methionine</keyword>
<comment type="catalytic activity">
    <reaction evidence="6">
        <text>uridine(54) in tRNA + S-adenosyl-L-methionine = 5-methyluridine(54) in tRNA + S-adenosyl-L-homocysteine + H(+)</text>
        <dbReference type="Rhea" id="RHEA:42712"/>
        <dbReference type="Rhea" id="RHEA-COMP:10167"/>
        <dbReference type="Rhea" id="RHEA-COMP:10193"/>
        <dbReference type="ChEBI" id="CHEBI:15378"/>
        <dbReference type="ChEBI" id="CHEBI:57856"/>
        <dbReference type="ChEBI" id="CHEBI:59789"/>
        <dbReference type="ChEBI" id="CHEBI:65315"/>
        <dbReference type="ChEBI" id="CHEBI:74447"/>
        <dbReference type="EC" id="2.1.1.35"/>
    </reaction>
</comment>
<evidence type="ECO:0000256" key="10">
    <source>
        <dbReference type="PROSITE-ProRule" id="PRU10015"/>
    </source>
</evidence>
<dbReference type="Pfam" id="PF01938">
    <property type="entry name" value="TRAM"/>
    <property type="match status" value="1"/>
</dbReference>
<dbReference type="InterPro" id="IPR025795">
    <property type="entry name" value="tRNA_(uracil-5-)_MeTrfase"/>
</dbReference>
<name>A0A9W8Z7M5_9PLEO</name>
<dbReference type="FunFam" id="3.40.50.150:FF:000174">
    <property type="entry name" value="TRM2p tRNA methyltransferase"/>
    <property type="match status" value="1"/>
</dbReference>
<dbReference type="FunFam" id="2.40.50.140:FF:000201">
    <property type="entry name" value="TRM2p tRNA methyltransferase"/>
    <property type="match status" value="1"/>
</dbReference>
<dbReference type="Proteomes" id="UP001140510">
    <property type="component" value="Unassembled WGS sequence"/>
</dbReference>
<feature type="compositionally biased region" description="Polar residues" evidence="11">
    <location>
        <begin position="18"/>
        <end position="32"/>
    </location>
</feature>
<dbReference type="EMBL" id="JAPEVA010000106">
    <property type="protein sequence ID" value="KAJ4399494.1"/>
    <property type="molecule type" value="Genomic_DNA"/>
</dbReference>
<dbReference type="GO" id="GO:0009451">
    <property type="term" value="P:RNA modification"/>
    <property type="evidence" value="ECO:0007669"/>
    <property type="project" value="UniProtKB-ARBA"/>
</dbReference>
<keyword evidence="2 9" id="KW-0808">Transferase</keyword>
<sequence>MFARILSRPLRTLRTGRSFPQTSRHSMASSADNVAPIESNGAKRQFETPLRTEEESRGSYRFKNKRMKNGHAVSSQILKTNGTTEEILLEDVTALIKKFNLEREGKEVSTQLPEKFSEIEVTIKELSSTGDGLGFQEGSDSDQVYAVPFTAPGDTVTAKIFKHFEKDKYSMADFVKVSKPSPHRDQSLVKCPYFSQCSGCQFQMLPYDYQLQHKKSIVERAYKNFSNLSPELIPTIGNTIGSPLQYGYRTKLTPHFDGPPDSRRSDGRNGIRRSFKEVPPIGFMKKGTRITMDIEDCPIGTEAVRAGNKRERKKVVDTLSSYHKGATILLRENTQRIPKAEYTVSKEDPDAVDEDLGAHIHRKTCVTDPNARTTEYIDDFRFINPAGSFFQNNNSILPPFTSYIREHILPKEAGNKIKYLIDAYSGSGLFTITLSSLFESSLGIDVSSSSIKSATENAEINGLTPDRARFIAADAAKLFASITTPADQTVVMLDPPRKGCDESFLRQLVQYGPARVVYVSCNVHTQARDVGVLVGGMKGVDGGCGMGEGCYEMESLRGFDFFPQTGHVEGVAVLRRKAKCVEKKEKKKENGVNEDVAQNGAA</sequence>
<evidence type="ECO:0000256" key="8">
    <source>
        <dbReference type="ARBA" id="ARBA00070108"/>
    </source>
</evidence>
<dbReference type="GO" id="GO:0032259">
    <property type="term" value="P:methylation"/>
    <property type="evidence" value="ECO:0007669"/>
    <property type="project" value="UniProtKB-KW"/>
</dbReference>
<evidence type="ECO:0000259" key="12">
    <source>
        <dbReference type="PROSITE" id="PS50926"/>
    </source>
</evidence>
<feature type="binding site" evidence="9">
    <location>
        <position position="494"/>
    </location>
    <ligand>
        <name>S-adenosyl-L-methionine</name>
        <dbReference type="ChEBI" id="CHEBI:59789"/>
    </ligand>
</feature>
<dbReference type="PANTHER" id="PTHR11061:SF30">
    <property type="entry name" value="TRNA (URACIL(54)-C(5))-METHYLTRANSFERASE"/>
    <property type="match status" value="1"/>
</dbReference>
<feature type="active site" evidence="10">
    <location>
        <position position="521"/>
    </location>
</feature>
<evidence type="ECO:0000256" key="9">
    <source>
        <dbReference type="PROSITE-ProRule" id="PRU01024"/>
    </source>
</evidence>
<keyword evidence="14" id="KW-1185">Reference proteome</keyword>
<comment type="function">
    <text evidence="7">Catalyzes the formation of 5-methyl-uridine at position 54 (m5U54) in all tRNA. May also have a role in tRNA stabilization or maturation.</text>
</comment>
<dbReference type="InterPro" id="IPR030390">
    <property type="entry name" value="MeTrfase_TrmA_AS"/>
</dbReference>
<dbReference type="FunFam" id="3.40.50.150:FF:000104">
    <property type="entry name" value="S-adenosyl-L-methionine-dependent methyltransferase"/>
    <property type="match status" value="1"/>
</dbReference>
<dbReference type="SUPFAM" id="SSF50249">
    <property type="entry name" value="Nucleic acid-binding proteins"/>
    <property type="match status" value="1"/>
</dbReference>
<feature type="binding site" evidence="9">
    <location>
        <position position="445"/>
    </location>
    <ligand>
        <name>S-adenosyl-L-methionine</name>
        <dbReference type="ChEBI" id="CHEBI:59789"/>
    </ligand>
</feature>
<evidence type="ECO:0000256" key="7">
    <source>
        <dbReference type="ARBA" id="ARBA00054700"/>
    </source>
</evidence>
<comment type="similarity">
    <text evidence="9">Belongs to the class I-like SAM-binding methyltransferase superfamily. RNA M5U methyltransferase family.</text>
</comment>
<dbReference type="AlphaFoldDB" id="A0A9W8Z7M5"/>
<evidence type="ECO:0000256" key="11">
    <source>
        <dbReference type="SAM" id="MobiDB-lite"/>
    </source>
</evidence>
<feature type="region of interest" description="Disordered" evidence="11">
    <location>
        <begin position="13"/>
        <end position="63"/>
    </location>
</feature>